<feature type="compositionally biased region" description="Polar residues" evidence="1">
    <location>
        <begin position="1"/>
        <end position="11"/>
    </location>
</feature>
<evidence type="ECO:0000313" key="3">
    <source>
        <dbReference type="EMBL" id="KAJ3130560.1"/>
    </source>
</evidence>
<dbReference type="AlphaFoldDB" id="A0AAD5T746"/>
<evidence type="ECO:0000313" key="4">
    <source>
        <dbReference type="Proteomes" id="UP001211907"/>
    </source>
</evidence>
<feature type="compositionally biased region" description="Polar residues" evidence="1">
    <location>
        <begin position="318"/>
        <end position="337"/>
    </location>
</feature>
<feature type="region of interest" description="Disordered" evidence="1">
    <location>
        <begin position="1"/>
        <end position="47"/>
    </location>
</feature>
<comment type="caution">
    <text evidence="3">The sequence shown here is derived from an EMBL/GenBank/DDBJ whole genome shotgun (WGS) entry which is preliminary data.</text>
</comment>
<dbReference type="PANTHER" id="PTHR22949">
    <property type="entry name" value="WHITE COLLAR 2 PROTEIN WC2"/>
    <property type="match status" value="1"/>
</dbReference>
<organism evidence="3 4">
    <name type="scientific">Physocladia obscura</name>
    <dbReference type="NCBI Taxonomy" id="109957"/>
    <lineage>
        <taxon>Eukaryota</taxon>
        <taxon>Fungi</taxon>
        <taxon>Fungi incertae sedis</taxon>
        <taxon>Chytridiomycota</taxon>
        <taxon>Chytridiomycota incertae sedis</taxon>
        <taxon>Chytridiomycetes</taxon>
        <taxon>Chytridiales</taxon>
        <taxon>Chytriomycetaceae</taxon>
        <taxon>Physocladia</taxon>
    </lineage>
</organism>
<accession>A0AAD5T746</accession>
<reference evidence="3" key="1">
    <citation type="submission" date="2020-05" db="EMBL/GenBank/DDBJ databases">
        <title>Phylogenomic resolution of chytrid fungi.</title>
        <authorList>
            <person name="Stajich J.E."/>
            <person name="Amses K."/>
            <person name="Simmons R."/>
            <person name="Seto K."/>
            <person name="Myers J."/>
            <person name="Bonds A."/>
            <person name="Quandt C.A."/>
            <person name="Barry K."/>
            <person name="Liu P."/>
            <person name="Grigoriev I."/>
            <person name="Longcore J.E."/>
            <person name="James T.Y."/>
        </authorList>
    </citation>
    <scope>NUCLEOTIDE SEQUENCE</scope>
    <source>
        <strain evidence="3">JEL0513</strain>
    </source>
</reference>
<feature type="region of interest" description="Disordered" evidence="1">
    <location>
        <begin position="267"/>
        <end position="346"/>
    </location>
</feature>
<dbReference type="Proteomes" id="UP001211907">
    <property type="component" value="Unassembled WGS sequence"/>
</dbReference>
<protein>
    <recommendedName>
        <fullName evidence="2">DUF8032 domain-containing protein</fullName>
    </recommendedName>
</protein>
<feature type="domain" description="DUF8032" evidence="2">
    <location>
        <begin position="156"/>
        <end position="250"/>
    </location>
</feature>
<dbReference type="PANTHER" id="PTHR22949:SF0">
    <property type="entry name" value="RE27538P"/>
    <property type="match status" value="1"/>
</dbReference>
<dbReference type="EMBL" id="JADGJH010000382">
    <property type="protein sequence ID" value="KAJ3130560.1"/>
    <property type="molecule type" value="Genomic_DNA"/>
</dbReference>
<feature type="compositionally biased region" description="Polar residues" evidence="1">
    <location>
        <begin position="297"/>
        <end position="310"/>
    </location>
</feature>
<evidence type="ECO:0000256" key="1">
    <source>
        <dbReference type="SAM" id="MobiDB-lite"/>
    </source>
</evidence>
<dbReference type="Pfam" id="PF26087">
    <property type="entry name" value="DUF8032"/>
    <property type="match status" value="2"/>
</dbReference>
<feature type="region of interest" description="Disordered" evidence="1">
    <location>
        <begin position="109"/>
        <end position="139"/>
    </location>
</feature>
<proteinExistence type="predicted"/>
<name>A0AAD5T746_9FUNG</name>
<feature type="domain" description="DUF8032" evidence="2">
    <location>
        <begin position="562"/>
        <end position="613"/>
    </location>
</feature>
<dbReference type="InterPro" id="IPR058345">
    <property type="entry name" value="DUF8032"/>
</dbReference>
<keyword evidence="4" id="KW-1185">Reference proteome</keyword>
<gene>
    <name evidence="3" type="ORF">HK100_007988</name>
</gene>
<sequence length="617" mass="69255">MKEAKQMTTKAKNLKGTDRKMLEQQAESVSKANENRPYITGGHEASSLADDSENICWHEVAENYVETKANTNTKANQPAQTLSLVSPGLNLPAVNPLYEIVLPQTLTASKPLKNRKRKDTTNSSPPKKKNPKISHSTATSVPATIPTNILVVDGVEWITFTYEVKGQPQQFQIRTDIDHLSCENDIPADFKLKNCVYLGAIVDESEYKGNRYKYERSVNHIGWKLCHMNPFLCEKKGLIQRAVDSFRNRFEKLRSRRVNRQEKFLNGSLRQRGNTTKGKVSAKAEVSSATPPMIFSPSRSDQNYSTTLQDSRGEKLSGYTTSQLHQPSSHLQYNSPDQPQHRQKRQQIQQQQITPLLSAGSFALTPMSINIPSLSYDRIQSEASVQKATVMTIQESLIALHYAAKHKITKPSKSLHVETVNFGKIYRFRIFVDIERVDAILASINNSNKIHSINSNDDSSSRNSNYKIVDNFVSEKNLSDEIAGFSIATTFDENSNENMMNLACSPTFRRNNAVFSRACDGFDTFVEYARDAGLTALFCAMHSRSNMQNGWRPMSGEADVTEVLKCRFENEVLLNEIAWRIALLNLKGIAGGEYGGAGCREVLQKAVDTYVQKFSLL</sequence>
<evidence type="ECO:0000259" key="2">
    <source>
        <dbReference type="Pfam" id="PF26087"/>
    </source>
</evidence>
<feature type="compositionally biased region" description="Polar residues" evidence="1">
    <location>
        <begin position="268"/>
        <end position="278"/>
    </location>
</feature>